<dbReference type="Gene3D" id="3.30.450.20">
    <property type="entry name" value="PAS domain"/>
    <property type="match status" value="1"/>
</dbReference>
<keyword evidence="3" id="KW-1185">Reference proteome</keyword>
<dbReference type="CDD" id="cd00130">
    <property type="entry name" value="PAS"/>
    <property type="match status" value="1"/>
</dbReference>
<dbReference type="Proteomes" id="UP000031449">
    <property type="component" value="Chromosome"/>
</dbReference>
<evidence type="ECO:0000313" key="3">
    <source>
        <dbReference type="Proteomes" id="UP000031449"/>
    </source>
</evidence>
<dbReference type="AlphaFoldDB" id="A0A0B5APH0"/>
<dbReference type="InterPro" id="IPR000014">
    <property type="entry name" value="PAS"/>
</dbReference>
<accession>A0A0B5APH0</accession>
<dbReference type="Pfam" id="PF08448">
    <property type="entry name" value="PAS_4"/>
    <property type="match status" value="1"/>
</dbReference>
<dbReference type="PROSITE" id="PS50112">
    <property type="entry name" value="PAS"/>
    <property type="match status" value="1"/>
</dbReference>
<evidence type="ECO:0000313" key="2">
    <source>
        <dbReference type="EMBL" id="AJD90393.1"/>
    </source>
</evidence>
<dbReference type="HOGENOM" id="CLU_2825343_0_0_9"/>
<dbReference type="EMBL" id="CP009416">
    <property type="protein sequence ID" value="AJD90393.1"/>
    <property type="molecule type" value="Genomic_DNA"/>
</dbReference>
<gene>
    <name evidence="2" type="ORF">JMA_10760</name>
</gene>
<dbReference type="OrthoDB" id="9787688at2"/>
<dbReference type="KEGG" id="jeo:JMA_10760"/>
<sequence>MPYSDSHAIENIINAVDHHLAVAFIDTGGRFEYVNENFCTMTQYSEQELINCHFSKMLHPSYDTAQ</sequence>
<organism evidence="2 3">
    <name type="scientific">Jeotgalibacillus malaysiensis</name>
    <dbReference type="NCBI Taxonomy" id="1508404"/>
    <lineage>
        <taxon>Bacteria</taxon>
        <taxon>Bacillati</taxon>
        <taxon>Bacillota</taxon>
        <taxon>Bacilli</taxon>
        <taxon>Bacillales</taxon>
        <taxon>Caryophanaceae</taxon>
        <taxon>Jeotgalibacillus</taxon>
    </lineage>
</organism>
<dbReference type="SUPFAM" id="SSF55785">
    <property type="entry name" value="PYP-like sensor domain (PAS domain)"/>
    <property type="match status" value="1"/>
</dbReference>
<protein>
    <recommendedName>
        <fullName evidence="1">PAS domain-containing protein</fullName>
    </recommendedName>
</protein>
<feature type="domain" description="PAS" evidence="1">
    <location>
        <begin position="5"/>
        <end position="61"/>
    </location>
</feature>
<dbReference type="InterPro" id="IPR035965">
    <property type="entry name" value="PAS-like_dom_sf"/>
</dbReference>
<dbReference type="NCBIfam" id="TIGR00229">
    <property type="entry name" value="sensory_box"/>
    <property type="match status" value="1"/>
</dbReference>
<dbReference type="BioCyc" id="JESP1508404:G14D9-10308-MONOMER"/>
<evidence type="ECO:0000259" key="1">
    <source>
        <dbReference type="PROSITE" id="PS50112"/>
    </source>
</evidence>
<proteinExistence type="predicted"/>
<dbReference type="InterPro" id="IPR013656">
    <property type="entry name" value="PAS_4"/>
</dbReference>
<dbReference type="STRING" id="1508404.JMA_10760"/>
<reference evidence="2 3" key="1">
    <citation type="submission" date="2014-08" db="EMBL/GenBank/DDBJ databases">
        <title>Complete genome of a marine bacteria Jeotgalibacillus malaysiensis.</title>
        <authorList>
            <person name="Yaakop A.S."/>
            <person name="Chan K.-G."/>
            <person name="Goh K.M."/>
        </authorList>
    </citation>
    <scope>NUCLEOTIDE SEQUENCE [LARGE SCALE GENOMIC DNA]</scope>
    <source>
        <strain evidence="2 3">D5</strain>
    </source>
</reference>
<name>A0A0B5APH0_9BACL</name>